<accession>A0ABS6MND9</accession>
<dbReference type="InterPro" id="IPR051686">
    <property type="entry name" value="Lipoprotein_DolP"/>
</dbReference>
<dbReference type="InterPro" id="IPR007055">
    <property type="entry name" value="BON_dom"/>
</dbReference>
<feature type="domain" description="BON" evidence="2">
    <location>
        <begin position="51"/>
        <end position="119"/>
    </location>
</feature>
<dbReference type="PANTHER" id="PTHR34606">
    <property type="entry name" value="BON DOMAIN-CONTAINING PROTEIN"/>
    <property type="match status" value="1"/>
</dbReference>
<evidence type="ECO:0000256" key="1">
    <source>
        <dbReference type="SAM" id="MobiDB-lite"/>
    </source>
</evidence>
<gene>
    <name evidence="3" type="ORF">KQY15_12485</name>
</gene>
<evidence type="ECO:0000313" key="4">
    <source>
        <dbReference type="Proteomes" id="UP000704611"/>
    </source>
</evidence>
<dbReference type="Proteomes" id="UP000704611">
    <property type="component" value="Unassembled WGS sequence"/>
</dbReference>
<dbReference type="EMBL" id="JAHRID010000005">
    <property type="protein sequence ID" value="MBV2129904.1"/>
    <property type="molecule type" value="Genomic_DNA"/>
</dbReference>
<dbReference type="RefSeq" id="WP_217669637.1">
    <property type="nucleotide sequence ID" value="NZ_JAHRID010000005.1"/>
</dbReference>
<organism evidence="3 4">
    <name type="scientific">Arsukibacterium indicum</name>
    <dbReference type="NCBI Taxonomy" id="2848612"/>
    <lineage>
        <taxon>Bacteria</taxon>
        <taxon>Pseudomonadati</taxon>
        <taxon>Pseudomonadota</taxon>
        <taxon>Gammaproteobacteria</taxon>
        <taxon>Chromatiales</taxon>
        <taxon>Chromatiaceae</taxon>
        <taxon>Arsukibacterium</taxon>
    </lineage>
</organism>
<name>A0ABS6MND9_9GAMM</name>
<keyword evidence="4" id="KW-1185">Reference proteome</keyword>
<dbReference type="PANTHER" id="PTHR34606:SF15">
    <property type="entry name" value="BON DOMAIN-CONTAINING PROTEIN"/>
    <property type="match status" value="1"/>
</dbReference>
<evidence type="ECO:0000313" key="3">
    <source>
        <dbReference type="EMBL" id="MBV2129904.1"/>
    </source>
</evidence>
<reference evidence="3 4" key="1">
    <citation type="submission" date="2021-06" db="EMBL/GenBank/DDBJ databases">
        <title>Rheinheimera indica sp. nov., isolated from deep-sea sediment.</title>
        <authorList>
            <person name="Wang Z."/>
            <person name="Zhang X.-Y."/>
        </authorList>
    </citation>
    <scope>NUCLEOTIDE SEQUENCE [LARGE SCALE GENOMIC DNA]</scope>
    <source>
        <strain evidence="3 4">SM2107</strain>
    </source>
</reference>
<comment type="caution">
    <text evidence="3">The sequence shown here is derived from an EMBL/GenBank/DDBJ whole genome shotgun (WGS) entry which is preliminary data.</text>
</comment>
<evidence type="ECO:0000259" key="2">
    <source>
        <dbReference type="PROSITE" id="PS50914"/>
    </source>
</evidence>
<sequence>MQITSLLPGATVAMLLISVLTLTGCERERQSLEAQTDEAGMTIKSEDGTGDDLNITTAVHTAIQAEQRLANLNILVETSKGDVRLSGEVATDAQRELAENIAAGTPGVHAVNNDLKVIGTPPQ</sequence>
<dbReference type="PROSITE" id="PS50914">
    <property type="entry name" value="BON"/>
    <property type="match status" value="1"/>
</dbReference>
<feature type="region of interest" description="Disordered" evidence="1">
    <location>
        <begin position="32"/>
        <end position="51"/>
    </location>
</feature>
<protein>
    <submittedName>
        <fullName evidence="3">BON domain-containing protein</fullName>
    </submittedName>
</protein>
<dbReference type="Pfam" id="PF04972">
    <property type="entry name" value="BON"/>
    <property type="match status" value="1"/>
</dbReference>
<proteinExistence type="predicted"/>
<dbReference type="InterPro" id="IPR014004">
    <property type="entry name" value="Transpt-assoc_nodulatn_dom_bac"/>
</dbReference>
<dbReference type="SMART" id="SM00749">
    <property type="entry name" value="BON"/>
    <property type="match status" value="1"/>
</dbReference>